<dbReference type="AlphaFoldDB" id="A0A1N6HQS3"/>
<dbReference type="Pfam" id="PF07987">
    <property type="entry name" value="DUF1775"/>
    <property type="match status" value="1"/>
</dbReference>
<proteinExistence type="predicted"/>
<dbReference type="PANTHER" id="PTHR36302:SF1">
    <property type="entry name" value="COPPER CHAPERONE PCU(A)C"/>
    <property type="match status" value="1"/>
</dbReference>
<name>A0A1N6HQS3_9RHOB</name>
<dbReference type="InterPro" id="IPR058248">
    <property type="entry name" value="Lxx211020-like"/>
</dbReference>
<dbReference type="InterPro" id="IPR036182">
    <property type="entry name" value="PCuAC_sf"/>
</dbReference>
<dbReference type="CDD" id="cd08545">
    <property type="entry name" value="YcnI_like"/>
    <property type="match status" value="1"/>
</dbReference>
<dbReference type="InterPro" id="IPR038507">
    <property type="entry name" value="YcnI-like_sf"/>
</dbReference>
<dbReference type="Proteomes" id="UP000184932">
    <property type="component" value="Unassembled WGS sequence"/>
</dbReference>
<evidence type="ECO:0000313" key="4">
    <source>
        <dbReference type="EMBL" id="SIO22025.1"/>
    </source>
</evidence>
<evidence type="ECO:0000256" key="2">
    <source>
        <dbReference type="SAM" id="SignalP"/>
    </source>
</evidence>
<dbReference type="EMBL" id="FSRL01000001">
    <property type="protein sequence ID" value="SIO22025.1"/>
    <property type="molecule type" value="Genomic_DNA"/>
</dbReference>
<dbReference type="OrthoDB" id="9796962at2"/>
<dbReference type="RefSeq" id="WP_074257483.1">
    <property type="nucleotide sequence ID" value="NZ_FSRL01000001.1"/>
</dbReference>
<keyword evidence="2" id="KW-0732">Signal</keyword>
<evidence type="ECO:0000259" key="3">
    <source>
        <dbReference type="Pfam" id="PF07987"/>
    </source>
</evidence>
<gene>
    <name evidence="4" type="ORF">SAMN05444002_3596</name>
</gene>
<protein>
    <recommendedName>
        <fullName evidence="3">YncI copper-binding domain-containing protein</fullName>
    </recommendedName>
</protein>
<dbReference type="STRING" id="1217970.SAMN05444002_3596"/>
<reference evidence="5" key="1">
    <citation type="submission" date="2016-11" db="EMBL/GenBank/DDBJ databases">
        <authorList>
            <person name="Varghese N."/>
            <person name="Submissions S."/>
        </authorList>
    </citation>
    <scope>NUCLEOTIDE SEQUENCE [LARGE SCALE GENOMIC DNA]</scope>
    <source>
        <strain evidence="5">DSM 29440</strain>
    </source>
</reference>
<evidence type="ECO:0000256" key="1">
    <source>
        <dbReference type="SAM" id="MobiDB-lite"/>
    </source>
</evidence>
<dbReference type="InterPro" id="IPR021174">
    <property type="entry name" value="UCP037139"/>
</dbReference>
<dbReference type="PANTHER" id="PTHR36302">
    <property type="entry name" value="BLR7088 PROTEIN"/>
    <property type="match status" value="1"/>
</dbReference>
<feature type="signal peptide" evidence="2">
    <location>
        <begin position="1"/>
        <end position="21"/>
    </location>
</feature>
<dbReference type="Gene3D" id="2.60.40.2230">
    <property type="entry name" value="Uncharacterised protein YcnI-like PF07987, DUF1775"/>
    <property type="match status" value="1"/>
</dbReference>
<dbReference type="PIRSF" id="PIRSF037139">
    <property type="entry name" value="UCP037139"/>
    <property type="match status" value="1"/>
</dbReference>
<evidence type="ECO:0000313" key="5">
    <source>
        <dbReference type="Proteomes" id="UP000184932"/>
    </source>
</evidence>
<sequence>MLNHSFLAACGLTLMAATAHAHATLEQAEATVGATTKITLRVPHGCEGEATHTVRIEIPEGFYAVKPMPKPGWALETEIGAYETPYDNHGTMMTEGVRAVVWSGGDLADAHYDEFVLRGSVGKQFDGGEVIYFPAVQTCANGVADWTDTSGAPDVPNPAPKLTLVAADGADAHAHAGHAGHGMADKVTLGALEITAPAAAATLPNQPVAGGFVTITNTGAEDDVLVGASSAVAGRIEVHEMAMEGDVMKMRALAEGLAVPAGETVTLKPGGYHIMFMDLAGPMEAGTSAEVELEFRDAGKVVVTFPVKPRDEIGAGGHAHGGHGHSGHEGN</sequence>
<dbReference type="Pfam" id="PF04314">
    <property type="entry name" value="PCuAC"/>
    <property type="match status" value="1"/>
</dbReference>
<dbReference type="Gene3D" id="2.60.40.1890">
    <property type="entry name" value="PCu(A)C copper chaperone"/>
    <property type="match status" value="1"/>
</dbReference>
<feature type="region of interest" description="Disordered" evidence="1">
    <location>
        <begin position="312"/>
        <end position="331"/>
    </location>
</feature>
<accession>A0A1N6HQS3</accession>
<dbReference type="InterPro" id="IPR012533">
    <property type="entry name" value="YcnI-copper_dom"/>
</dbReference>
<feature type="chain" id="PRO_5009936430" description="YncI copper-binding domain-containing protein" evidence="2">
    <location>
        <begin position="22"/>
        <end position="331"/>
    </location>
</feature>
<feature type="domain" description="YncI copper-binding" evidence="3">
    <location>
        <begin position="22"/>
        <end position="164"/>
    </location>
</feature>
<organism evidence="4 5">
    <name type="scientific">Vannielia litorea</name>
    <dbReference type="NCBI Taxonomy" id="1217970"/>
    <lineage>
        <taxon>Bacteria</taxon>
        <taxon>Pseudomonadati</taxon>
        <taxon>Pseudomonadota</taxon>
        <taxon>Alphaproteobacteria</taxon>
        <taxon>Rhodobacterales</taxon>
        <taxon>Paracoccaceae</taxon>
        <taxon>Vannielia</taxon>
    </lineage>
</organism>
<dbReference type="InterPro" id="IPR007410">
    <property type="entry name" value="LpqE-like"/>
</dbReference>
<dbReference type="SUPFAM" id="SSF110087">
    <property type="entry name" value="DR1885-like metal-binding protein"/>
    <property type="match status" value="1"/>
</dbReference>
<keyword evidence="5" id="KW-1185">Reference proteome</keyword>